<dbReference type="GO" id="GO:0046872">
    <property type="term" value="F:metal ion binding"/>
    <property type="evidence" value="ECO:0007669"/>
    <property type="project" value="UniProtKB-KW"/>
</dbReference>
<dbReference type="PROSITE" id="PS01090">
    <property type="entry name" value="TATD_2"/>
    <property type="match status" value="1"/>
</dbReference>
<feature type="binding site" evidence="4">
    <location>
        <position position="130"/>
    </location>
    <ligand>
        <name>a divalent metal cation</name>
        <dbReference type="ChEBI" id="CHEBI:60240"/>
        <label>2</label>
    </ligand>
</feature>
<protein>
    <submittedName>
        <fullName evidence="5">TatD family hydrolase</fullName>
    </submittedName>
</protein>
<dbReference type="PROSITE" id="PS01137">
    <property type="entry name" value="TATD_1"/>
    <property type="match status" value="1"/>
</dbReference>
<keyword evidence="2 4" id="KW-0479">Metal-binding</keyword>
<feature type="binding site" evidence="4">
    <location>
        <position position="204"/>
    </location>
    <ligand>
        <name>a divalent metal cation</name>
        <dbReference type="ChEBI" id="CHEBI:60240"/>
        <label>1</label>
    </ligand>
</feature>
<dbReference type="EMBL" id="JADEYS010000001">
    <property type="protein sequence ID" value="MBE9396034.1"/>
    <property type="molecule type" value="Genomic_DNA"/>
</dbReference>
<feature type="binding site" evidence="4">
    <location>
        <position position="11"/>
    </location>
    <ligand>
        <name>a divalent metal cation</name>
        <dbReference type="ChEBI" id="CHEBI:60240"/>
        <label>1</label>
    </ligand>
</feature>
<dbReference type="PANTHER" id="PTHR46124">
    <property type="entry name" value="D-AMINOACYL-TRNA DEACYLASE"/>
    <property type="match status" value="1"/>
</dbReference>
<feature type="binding site" evidence="4">
    <location>
        <position position="154"/>
    </location>
    <ligand>
        <name>a divalent metal cation</name>
        <dbReference type="ChEBI" id="CHEBI:60240"/>
        <label>2</label>
    </ligand>
</feature>
<name>A0A8J7FA03_9GAMM</name>
<reference evidence="5" key="1">
    <citation type="submission" date="2020-10" db="EMBL/GenBank/DDBJ databases">
        <title>Bacterium isolated from coastal waters sediment.</title>
        <authorList>
            <person name="Chen R.-J."/>
            <person name="Lu D.-C."/>
            <person name="Zhu K.-L."/>
            <person name="Du Z.-J."/>
        </authorList>
    </citation>
    <scope>NUCLEOTIDE SEQUENCE</scope>
    <source>
        <strain evidence="5">N1Y112</strain>
    </source>
</reference>
<dbReference type="PIRSF" id="PIRSF005902">
    <property type="entry name" value="DNase_TatD"/>
    <property type="match status" value="1"/>
</dbReference>
<evidence type="ECO:0000313" key="5">
    <source>
        <dbReference type="EMBL" id="MBE9396034.1"/>
    </source>
</evidence>
<sequence length="255" mass="28557">MSIQLIDTHCHLDFAVFDGWRDQLLADARSDNVTDFVVPGVTADAWPGLLATCDAEGLYPALGLHPCFLDQHKAADLTQLEELLSFKPVAAVGEIGLDFFIANLNQEKQIELFTRQLEMANHFQLPVLLHVRKAHDQVLKLLRQFKLERGGIVHAYSGSEQQAQQYIELGFKLGMGGSLTYDRAKKLRRIAMHLPLDAFVLETDSPDIPLAGYRGEPNQPRRVREVAEVFAELRGISLEELAQCTSATARKLLRL</sequence>
<organism evidence="5 6">
    <name type="scientific">Pontibacterium sinense</name>
    <dbReference type="NCBI Taxonomy" id="2781979"/>
    <lineage>
        <taxon>Bacteria</taxon>
        <taxon>Pseudomonadati</taxon>
        <taxon>Pseudomonadota</taxon>
        <taxon>Gammaproteobacteria</taxon>
        <taxon>Oceanospirillales</taxon>
        <taxon>Oceanospirillaceae</taxon>
        <taxon>Pontibacterium</taxon>
    </lineage>
</organism>
<proteinExistence type="inferred from homology"/>
<dbReference type="Gene3D" id="3.20.20.140">
    <property type="entry name" value="Metal-dependent hydrolases"/>
    <property type="match status" value="1"/>
</dbReference>
<keyword evidence="3 5" id="KW-0378">Hydrolase</keyword>
<dbReference type="AlphaFoldDB" id="A0A8J7FA03"/>
<evidence type="ECO:0000256" key="4">
    <source>
        <dbReference type="PIRSR" id="PIRSR005902-1"/>
    </source>
</evidence>
<dbReference type="GO" id="GO:0016788">
    <property type="term" value="F:hydrolase activity, acting on ester bonds"/>
    <property type="evidence" value="ECO:0007669"/>
    <property type="project" value="InterPro"/>
</dbReference>
<evidence type="ECO:0000256" key="3">
    <source>
        <dbReference type="ARBA" id="ARBA00022801"/>
    </source>
</evidence>
<dbReference type="RefSeq" id="WP_193951578.1">
    <property type="nucleotide sequence ID" value="NZ_JADEYS010000001.1"/>
</dbReference>
<comment type="caution">
    <text evidence="5">The sequence shown here is derived from an EMBL/GenBank/DDBJ whole genome shotgun (WGS) entry which is preliminary data.</text>
</comment>
<dbReference type="SUPFAM" id="SSF51556">
    <property type="entry name" value="Metallo-dependent hydrolases"/>
    <property type="match status" value="1"/>
</dbReference>
<accession>A0A8J7FA03</accession>
<dbReference type="FunFam" id="3.20.20.140:FF:000005">
    <property type="entry name" value="TatD family hydrolase"/>
    <property type="match status" value="1"/>
</dbReference>
<feature type="binding site" evidence="4">
    <location>
        <position position="94"/>
    </location>
    <ligand>
        <name>a divalent metal cation</name>
        <dbReference type="ChEBI" id="CHEBI:60240"/>
        <label>1</label>
    </ligand>
</feature>
<evidence type="ECO:0000313" key="6">
    <source>
        <dbReference type="Proteomes" id="UP000640333"/>
    </source>
</evidence>
<comment type="similarity">
    <text evidence="1">Belongs to the metallo-dependent hydrolases superfamily. TatD-type hydrolase family.</text>
</comment>
<dbReference type="InterPro" id="IPR001130">
    <property type="entry name" value="TatD-like"/>
</dbReference>
<feature type="binding site" evidence="4">
    <location>
        <position position="9"/>
    </location>
    <ligand>
        <name>a divalent metal cation</name>
        <dbReference type="ChEBI" id="CHEBI:60240"/>
        <label>1</label>
    </ligand>
</feature>
<dbReference type="CDD" id="cd01310">
    <property type="entry name" value="TatD_DNAse"/>
    <property type="match status" value="1"/>
</dbReference>
<dbReference type="Pfam" id="PF01026">
    <property type="entry name" value="TatD_DNase"/>
    <property type="match status" value="1"/>
</dbReference>
<gene>
    <name evidence="5" type="ORF">IOQ59_02030</name>
</gene>
<keyword evidence="6" id="KW-1185">Reference proteome</keyword>
<evidence type="ECO:0000256" key="2">
    <source>
        <dbReference type="ARBA" id="ARBA00022723"/>
    </source>
</evidence>
<evidence type="ECO:0000256" key="1">
    <source>
        <dbReference type="ARBA" id="ARBA00009275"/>
    </source>
</evidence>
<dbReference type="InterPro" id="IPR018228">
    <property type="entry name" value="DNase_TatD-rel_CS"/>
</dbReference>
<dbReference type="GO" id="GO:0005829">
    <property type="term" value="C:cytosol"/>
    <property type="evidence" value="ECO:0007669"/>
    <property type="project" value="TreeGrafter"/>
</dbReference>
<dbReference type="InterPro" id="IPR032466">
    <property type="entry name" value="Metal_Hydrolase"/>
</dbReference>
<dbReference type="PANTHER" id="PTHR46124:SF3">
    <property type="entry name" value="HYDROLASE"/>
    <property type="match status" value="1"/>
</dbReference>
<dbReference type="Proteomes" id="UP000640333">
    <property type="component" value="Unassembled WGS sequence"/>
</dbReference>